<keyword evidence="1" id="KW-0732">Signal</keyword>
<dbReference type="Gene3D" id="3.40.190.10">
    <property type="entry name" value="Periplasmic binding protein-like II"/>
    <property type="match status" value="2"/>
</dbReference>
<accession>D1PS49</accession>
<evidence type="ECO:0000256" key="1">
    <source>
        <dbReference type="SAM" id="SignalP"/>
    </source>
</evidence>
<dbReference type="PANTHER" id="PTHR43649">
    <property type="entry name" value="ARABINOSE-BINDING PROTEIN-RELATED"/>
    <property type="match status" value="1"/>
</dbReference>
<evidence type="ECO:0000313" key="3">
    <source>
        <dbReference type="Proteomes" id="UP000003438"/>
    </source>
</evidence>
<dbReference type="STRING" id="411471.SUBVAR_07232"/>
<dbReference type="PROSITE" id="PS51257">
    <property type="entry name" value="PROKAR_LIPOPROTEIN"/>
    <property type="match status" value="1"/>
</dbReference>
<comment type="caution">
    <text evidence="2">The sequence shown here is derived from an EMBL/GenBank/DDBJ whole genome shotgun (WGS) entry which is preliminary data.</text>
</comment>
<dbReference type="eggNOG" id="COG1653">
    <property type="taxonomic scope" value="Bacteria"/>
</dbReference>
<dbReference type="HOGENOM" id="CLU_021021_2_0_9"/>
<dbReference type="InterPro" id="IPR050490">
    <property type="entry name" value="Bact_solute-bd_prot1"/>
</dbReference>
<dbReference type="SUPFAM" id="SSF53850">
    <property type="entry name" value="Periplasmic binding protein-like II"/>
    <property type="match status" value="1"/>
</dbReference>
<dbReference type="RefSeq" id="WP_007048577.1">
    <property type="nucleotide sequence ID" value="NZ_GG704771.1"/>
</dbReference>
<proteinExistence type="predicted"/>
<dbReference type="Proteomes" id="UP000003438">
    <property type="component" value="Unassembled WGS sequence"/>
</dbReference>
<feature type="signal peptide" evidence="1">
    <location>
        <begin position="1"/>
        <end position="23"/>
    </location>
</feature>
<evidence type="ECO:0000313" key="2">
    <source>
        <dbReference type="EMBL" id="EFB74480.1"/>
    </source>
</evidence>
<reference evidence="2" key="1">
    <citation type="submission" date="2009-12" db="EMBL/GenBank/DDBJ databases">
        <authorList>
            <person name="Weinstock G."/>
            <person name="Sodergren E."/>
            <person name="Clifton S."/>
            <person name="Fulton L."/>
            <person name="Fulton B."/>
            <person name="Courtney L."/>
            <person name="Fronick C."/>
            <person name="Harrison M."/>
            <person name="Strong C."/>
            <person name="Farmer C."/>
            <person name="Delahaunty K."/>
            <person name="Markovic C."/>
            <person name="Hall O."/>
            <person name="Minx P."/>
            <person name="Tomlinson C."/>
            <person name="Mitreva M."/>
            <person name="Nelson J."/>
            <person name="Hou S."/>
            <person name="Wollam A."/>
            <person name="Pepin K.H."/>
            <person name="Johnson M."/>
            <person name="Bhonagiri V."/>
            <person name="Nash W.E."/>
            <person name="Warren W."/>
            <person name="Chinwalla A."/>
            <person name="Mardis E.R."/>
            <person name="Wilson R.K."/>
        </authorList>
    </citation>
    <scope>NUCLEOTIDE SEQUENCE [LARGE SCALE GENOMIC DNA]</scope>
    <source>
        <strain evidence="2">DSM 15176</strain>
    </source>
</reference>
<feature type="chain" id="PRO_5038725401" evidence="1">
    <location>
        <begin position="24"/>
        <end position="535"/>
    </location>
</feature>
<gene>
    <name evidence="2" type="ORF">SUBVAR_07232</name>
</gene>
<organism evidence="2 3">
    <name type="scientific">Subdoligranulum variabile DSM 15176</name>
    <dbReference type="NCBI Taxonomy" id="411471"/>
    <lineage>
        <taxon>Bacteria</taxon>
        <taxon>Bacillati</taxon>
        <taxon>Bacillota</taxon>
        <taxon>Clostridia</taxon>
        <taxon>Eubacteriales</taxon>
        <taxon>Oscillospiraceae</taxon>
        <taxon>Subdoligranulum</taxon>
    </lineage>
</organism>
<sequence length="535" mass="58990">MKSISKRALALAGAAAMALGTLAGCGSGSNNAAASVDAASASFPLSETVTFTALTHEPSFAGQEINDRLIAQRLEQATNVHIDWTVYVDDQFGEKKQLALAKKDLPDMVFDAQMSQYDLLRYAKDGTIIAVDDLIDQYMPNLKKVLDENPEYRTLITAPDGHIYSFPWIEELGSGKESIQSIGGIPWINKAWLDELGLDMPTTPDELTEVLRAFKQAHPDSLPLSFVMNGGNEDVGVLLSAFGYGDNADHYVVTNDKQVVYTLADEGIIPGLEWLHNLYAEGLIDPEVFTQDYNTYVSKAASDRYGLFMAWDNTSAGTPDNYVALPPLKNADGEQAVTRQNAMGFEIGRCVITGTNPNPALTAKWIDQLYDPIQSVQDNWGTYGDTTQDNIFEMKDDGTLQHLAVPAGVVPYELRMKTNLGGPLAVLDSYYGTYTTMPDDAKLRLDVIQSEFAPAMESEYDYPPIFFDIDTTDRITQIETDLKPYAESQKATWIMNGGAEAEWDAYIAKLNEMNLQELLQLKQTGLDNYFASMNG</sequence>
<dbReference type="PANTHER" id="PTHR43649:SF17">
    <property type="entry name" value="ABC TRANSPORTER SOLUTE BINDING PROTEIN-SUGAR TRANSPORT"/>
    <property type="match status" value="1"/>
</dbReference>
<dbReference type="OrthoDB" id="2491264at2"/>
<dbReference type="EMBL" id="ACBY02000069">
    <property type="protein sequence ID" value="EFB74480.1"/>
    <property type="molecule type" value="Genomic_DNA"/>
</dbReference>
<keyword evidence="3" id="KW-1185">Reference proteome</keyword>
<protein>
    <submittedName>
        <fullName evidence="2">ABC transporter, solute-binding protein</fullName>
    </submittedName>
</protein>
<dbReference type="AlphaFoldDB" id="D1PS49"/>
<name>D1PS49_9FIRM</name>